<comment type="caution">
    <text evidence="1">The sequence shown here is derived from an EMBL/GenBank/DDBJ whole genome shotgun (WGS) entry which is preliminary data.</text>
</comment>
<name>A0ACB8RWV4_9AGAM</name>
<evidence type="ECO:0000313" key="1">
    <source>
        <dbReference type="EMBL" id="KAI0048392.1"/>
    </source>
</evidence>
<accession>A0ACB8RWV4</accession>
<gene>
    <name evidence="1" type="ORF">FA95DRAFT_1558038</name>
</gene>
<evidence type="ECO:0000313" key="2">
    <source>
        <dbReference type="Proteomes" id="UP000814033"/>
    </source>
</evidence>
<dbReference type="Proteomes" id="UP000814033">
    <property type="component" value="Unassembled WGS sequence"/>
</dbReference>
<sequence length="748" mass="83319">MNSPPPKRVPVLTNAVTASPVQYPEPNTVVYEGWVLKKRRKKMQGFARRYFVLFQSGLLCYSFEPGKPFRDQVIVPQAAISTIRGAKDIHVDTNQATFHIKCLNTEDFDGWMAAFRQFMAPPADGRLLSRRSSVGRAGSRMSQTNKAAVMLEELGVTLTELENAVEAWQQADVKKAQRVPSASKLKAEKDKVKEAAKESGSKFGLFRKSHSAGHHSPPEPAPSEEKLPTPIETSSPPYNRVKAALAVLRSQHAVLANLIPNLDSNPPTVHGSPLASTAEEAHDRSATPTRNNRWGSVGRVGGARASLAPSISDSGSIWYDAEEAPEGAMEFLIDENPTPDTQEGTESRLMAGSSASDSHSSDYDSGEERDLETDGTDPESTLSAQDVPRRTQLPSGPVGDEGSLFAVLKKNVGKDLSNISFPVSFNEPLTLLQRAAEEVEYYDLLTEAARTEDPNLRLCYVAAFAVSGYNHTRHRSSRKGFNPLLGETFEDPRLKLVAEKVSHHPVILAYHAQSEDWELYATTSGKTKFWGKSLEIIPLGSNHVKIGQDHFRWKKPSSFMRNLMLGTKYLEHSGNMVIENLTTKARCVVEFKENGYWGAQNEVHGTVFAPSGEAAATLEGKWDEAVARKTSASHYQVLWRAAPFPKDAPQYYGFTAWGITLNEITRDLRGRIPPTDSRLRPDVRALEEGDLDTAEHEKERLEEVQRARRRNGQDRQPRWFKQVGDEWVYVGGYWEQRAKGWKDVEPLW</sequence>
<organism evidence="1 2">
    <name type="scientific">Auriscalpium vulgare</name>
    <dbReference type="NCBI Taxonomy" id="40419"/>
    <lineage>
        <taxon>Eukaryota</taxon>
        <taxon>Fungi</taxon>
        <taxon>Dikarya</taxon>
        <taxon>Basidiomycota</taxon>
        <taxon>Agaricomycotina</taxon>
        <taxon>Agaricomycetes</taxon>
        <taxon>Russulales</taxon>
        <taxon>Auriscalpiaceae</taxon>
        <taxon>Auriscalpium</taxon>
    </lineage>
</organism>
<keyword evidence="2" id="KW-1185">Reference proteome</keyword>
<proteinExistence type="predicted"/>
<reference evidence="1" key="1">
    <citation type="submission" date="2021-02" db="EMBL/GenBank/DDBJ databases">
        <authorList>
            <consortium name="DOE Joint Genome Institute"/>
            <person name="Ahrendt S."/>
            <person name="Looney B.P."/>
            <person name="Miyauchi S."/>
            <person name="Morin E."/>
            <person name="Drula E."/>
            <person name="Courty P.E."/>
            <person name="Chicoki N."/>
            <person name="Fauchery L."/>
            <person name="Kohler A."/>
            <person name="Kuo A."/>
            <person name="Labutti K."/>
            <person name="Pangilinan J."/>
            <person name="Lipzen A."/>
            <person name="Riley R."/>
            <person name="Andreopoulos W."/>
            <person name="He G."/>
            <person name="Johnson J."/>
            <person name="Barry K.W."/>
            <person name="Grigoriev I.V."/>
            <person name="Nagy L."/>
            <person name="Hibbett D."/>
            <person name="Henrissat B."/>
            <person name="Matheny P.B."/>
            <person name="Labbe J."/>
            <person name="Martin F."/>
        </authorList>
    </citation>
    <scope>NUCLEOTIDE SEQUENCE</scope>
    <source>
        <strain evidence="1">FP105234-sp</strain>
    </source>
</reference>
<reference evidence="1" key="2">
    <citation type="journal article" date="2022" name="New Phytol.">
        <title>Evolutionary transition to the ectomycorrhizal habit in the genomes of a hyperdiverse lineage of mushroom-forming fungi.</title>
        <authorList>
            <person name="Looney B."/>
            <person name="Miyauchi S."/>
            <person name="Morin E."/>
            <person name="Drula E."/>
            <person name="Courty P.E."/>
            <person name="Kohler A."/>
            <person name="Kuo A."/>
            <person name="LaButti K."/>
            <person name="Pangilinan J."/>
            <person name="Lipzen A."/>
            <person name="Riley R."/>
            <person name="Andreopoulos W."/>
            <person name="He G."/>
            <person name="Johnson J."/>
            <person name="Nolan M."/>
            <person name="Tritt A."/>
            <person name="Barry K.W."/>
            <person name="Grigoriev I.V."/>
            <person name="Nagy L.G."/>
            <person name="Hibbett D."/>
            <person name="Henrissat B."/>
            <person name="Matheny P.B."/>
            <person name="Labbe J."/>
            <person name="Martin F.M."/>
        </authorList>
    </citation>
    <scope>NUCLEOTIDE SEQUENCE</scope>
    <source>
        <strain evidence="1">FP105234-sp</strain>
    </source>
</reference>
<dbReference type="EMBL" id="MU275887">
    <property type="protein sequence ID" value="KAI0048392.1"/>
    <property type="molecule type" value="Genomic_DNA"/>
</dbReference>
<protein>
    <submittedName>
        <fullName evidence="1">Uncharacterized protein</fullName>
    </submittedName>
</protein>